<dbReference type="EC" id="3.6.1.3" evidence="9"/>
<dbReference type="EC" id="3.6.1.15" evidence="9"/>
<reference evidence="9 10" key="1">
    <citation type="journal article" date="2018" name="Sci. Rep.">
        <title>Genomic signatures of local adaptation to the degree of environmental predictability in rotifers.</title>
        <authorList>
            <person name="Franch-Gras L."/>
            <person name="Hahn C."/>
            <person name="Garcia-Roger E.M."/>
            <person name="Carmona M.J."/>
            <person name="Serra M."/>
            <person name="Gomez A."/>
        </authorList>
    </citation>
    <scope>NUCLEOTIDE SEQUENCE [LARGE SCALE GENOMIC DNA]</scope>
    <source>
        <strain evidence="9">HYR1</strain>
    </source>
</reference>
<dbReference type="OrthoDB" id="377733at2759"/>
<dbReference type="EMBL" id="REGN01001713">
    <property type="protein sequence ID" value="RNA33008.1"/>
    <property type="molecule type" value="Genomic_DNA"/>
</dbReference>
<dbReference type="GO" id="GO:0016887">
    <property type="term" value="F:ATP hydrolysis activity"/>
    <property type="evidence" value="ECO:0007669"/>
    <property type="project" value="InterPro"/>
</dbReference>
<name>A0A3M7SBT3_BRAPC</name>
<dbReference type="STRING" id="10195.A0A3M7SBT3"/>
<feature type="transmembrane region" description="Helical" evidence="7">
    <location>
        <begin position="111"/>
        <end position="131"/>
    </location>
</feature>
<dbReference type="PANTHER" id="PTHR24092">
    <property type="entry name" value="PROBABLE PHOSPHOLIPID-TRANSPORTING ATPASE"/>
    <property type="match status" value="1"/>
</dbReference>
<feature type="transmembrane region" description="Helical" evidence="7">
    <location>
        <begin position="189"/>
        <end position="211"/>
    </location>
</feature>
<keyword evidence="6 7" id="KW-0472">Membrane</keyword>
<evidence type="ECO:0000256" key="4">
    <source>
        <dbReference type="ARBA" id="ARBA00022842"/>
    </source>
</evidence>
<comment type="caution">
    <text evidence="9">The sequence shown here is derived from an EMBL/GenBank/DDBJ whole genome shotgun (WGS) entry which is preliminary data.</text>
</comment>
<evidence type="ECO:0000256" key="7">
    <source>
        <dbReference type="SAM" id="Phobius"/>
    </source>
</evidence>
<dbReference type="InterPro" id="IPR032630">
    <property type="entry name" value="P_typ_ATPase_c"/>
</dbReference>
<dbReference type="SUPFAM" id="SSF81665">
    <property type="entry name" value="Calcium ATPase, transmembrane domain M"/>
    <property type="match status" value="1"/>
</dbReference>
<organism evidence="9 10">
    <name type="scientific">Brachionus plicatilis</name>
    <name type="common">Marine rotifer</name>
    <name type="synonym">Brachionus muelleri</name>
    <dbReference type="NCBI Taxonomy" id="10195"/>
    <lineage>
        <taxon>Eukaryota</taxon>
        <taxon>Metazoa</taxon>
        <taxon>Spiralia</taxon>
        <taxon>Gnathifera</taxon>
        <taxon>Rotifera</taxon>
        <taxon>Eurotatoria</taxon>
        <taxon>Monogononta</taxon>
        <taxon>Pseudotrocha</taxon>
        <taxon>Ploima</taxon>
        <taxon>Brachionidae</taxon>
        <taxon>Brachionus</taxon>
    </lineage>
</organism>
<evidence type="ECO:0000313" key="10">
    <source>
        <dbReference type="Proteomes" id="UP000276133"/>
    </source>
</evidence>
<dbReference type="Gene3D" id="3.40.50.1000">
    <property type="entry name" value="HAD superfamily/HAD-like"/>
    <property type="match status" value="1"/>
</dbReference>
<feature type="non-terminal residue" evidence="9">
    <location>
        <position position="1"/>
    </location>
</feature>
<dbReference type="GO" id="GO:0006890">
    <property type="term" value="P:retrograde vesicle-mediated transport, Golgi to endoplasmic reticulum"/>
    <property type="evidence" value="ECO:0007669"/>
    <property type="project" value="TreeGrafter"/>
</dbReference>
<evidence type="ECO:0000256" key="1">
    <source>
        <dbReference type="ARBA" id="ARBA00004141"/>
    </source>
</evidence>
<proteinExistence type="predicted"/>
<keyword evidence="9" id="KW-0378">Hydrolase</keyword>
<dbReference type="GO" id="GO:0005768">
    <property type="term" value="C:endosome"/>
    <property type="evidence" value="ECO:0007669"/>
    <property type="project" value="TreeGrafter"/>
</dbReference>
<dbReference type="NCBIfam" id="TIGR01494">
    <property type="entry name" value="ATPase_P-type"/>
    <property type="match status" value="1"/>
</dbReference>
<evidence type="ECO:0000313" key="9">
    <source>
        <dbReference type="EMBL" id="RNA33008.1"/>
    </source>
</evidence>
<dbReference type="InterPro" id="IPR023298">
    <property type="entry name" value="ATPase_P-typ_TM_dom_sf"/>
</dbReference>
<dbReference type="AlphaFoldDB" id="A0A3M7SBT3"/>
<gene>
    <name evidence="9" type="ORF">BpHYR1_049446</name>
</gene>
<dbReference type="GO" id="GO:0005886">
    <property type="term" value="C:plasma membrane"/>
    <property type="evidence" value="ECO:0007669"/>
    <property type="project" value="TreeGrafter"/>
</dbReference>
<dbReference type="SUPFAM" id="SSF56784">
    <property type="entry name" value="HAD-like"/>
    <property type="match status" value="1"/>
</dbReference>
<dbReference type="InterPro" id="IPR036412">
    <property type="entry name" value="HAD-like_sf"/>
</dbReference>
<dbReference type="GO" id="GO:0005524">
    <property type="term" value="F:ATP binding"/>
    <property type="evidence" value="ECO:0007669"/>
    <property type="project" value="InterPro"/>
</dbReference>
<dbReference type="EC" id="3.6.3.1" evidence="9"/>
<dbReference type="InterPro" id="IPR023214">
    <property type="entry name" value="HAD_sf"/>
</dbReference>
<accession>A0A3M7SBT3</accession>
<dbReference type="Pfam" id="PF16212">
    <property type="entry name" value="PhoLip_ATPase_C"/>
    <property type="match status" value="1"/>
</dbReference>
<dbReference type="GO" id="GO:0046872">
    <property type="term" value="F:metal ion binding"/>
    <property type="evidence" value="ECO:0007669"/>
    <property type="project" value="UniProtKB-KW"/>
</dbReference>
<feature type="transmembrane region" description="Helical" evidence="7">
    <location>
        <begin position="137"/>
        <end position="159"/>
    </location>
</feature>
<dbReference type="GO" id="GO:0140326">
    <property type="term" value="F:ATPase-coupled intramembrane lipid transporter activity"/>
    <property type="evidence" value="ECO:0007669"/>
    <property type="project" value="TreeGrafter"/>
</dbReference>
<feature type="transmembrane region" description="Helical" evidence="7">
    <location>
        <begin position="243"/>
        <end position="262"/>
    </location>
</feature>
<dbReference type="GO" id="GO:0005802">
    <property type="term" value="C:trans-Golgi network"/>
    <property type="evidence" value="ECO:0007669"/>
    <property type="project" value="TreeGrafter"/>
</dbReference>
<dbReference type="PANTHER" id="PTHR24092:SF5">
    <property type="entry name" value="PHOSPHOLIPID-TRANSPORTING ATPASE"/>
    <property type="match status" value="1"/>
</dbReference>
<keyword evidence="2 7" id="KW-0812">Transmembrane</keyword>
<dbReference type="Pfam" id="PF08282">
    <property type="entry name" value="Hydrolase_3"/>
    <property type="match status" value="1"/>
</dbReference>
<evidence type="ECO:0000256" key="6">
    <source>
        <dbReference type="ARBA" id="ARBA00023136"/>
    </source>
</evidence>
<feature type="transmembrane region" description="Helical" evidence="7">
    <location>
        <begin position="277"/>
        <end position="295"/>
    </location>
</feature>
<keyword evidence="3" id="KW-0479">Metal-binding</keyword>
<keyword evidence="4" id="KW-0460">Magnesium</keyword>
<dbReference type="Proteomes" id="UP000276133">
    <property type="component" value="Unassembled WGS sequence"/>
</dbReference>
<feature type="domain" description="P-type ATPase C-terminal" evidence="8">
    <location>
        <begin position="77"/>
        <end position="304"/>
    </location>
</feature>
<evidence type="ECO:0000256" key="5">
    <source>
        <dbReference type="ARBA" id="ARBA00022989"/>
    </source>
</evidence>
<sequence length="316" mass="35535">TVLKFYEQEFIEIVVNCPAVVVCRCSPTQKAQVVHLLKKYAKGRILAIGDGGNDVSMIQAAHVGVGIQGKEGVQASLAADFSITQFSHVARLILVHGRNSYKRSASLSQFVMHRGLIISIIQAIFSSVFYYASISLYQGFLLVGYATVYTMFPVFSLVLDKDVSPQIALTYPELYKELTKGRSLSYKTFLLWVLISIYQGAAIIYGSLVLFEQDFNHIVAITFTALILTELLMVGLTVRSWHFLMIVAMMLSLVCYIFSLLIFRDFFDAEFIQSLEFGWKVIVITLVSCLPLYILKCIRIKFSPPNYAKLMQSHGK</sequence>
<keyword evidence="10" id="KW-1185">Reference proteome</keyword>
<evidence type="ECO:0000256" key="2">
    <source>
        <dbReference type="ARBA" id="ARBA00022692"/>
    </source>
</evidence>
<keyword evidence="5 7" id="KW-1133">Transmembrane helix</keyword>
<comment type="subcellular location">
    <subcellularLocation>
        <location evidence="1">Membrane</location>
        <topology evidence="1">Multi-pass membrane protein</topology>
    </subcellularLocation>
</comment>
<evidence type="ECO:0000259" key="8">
    <source>
        <dbReference type="Pfam" id="PF16212"/>
    </source>
</evidence>
<dbReference type="GO" id="GO:0045332">
    <property type="term" value="P:phospholipid translocation"/>
    <property type="evidence" value="ECO:0007669"/>
    <property type="project" value="TreeGrafter"/>
</dbReference>
<dbReference type="InterPro" id="IPR001757">
    <property type="entry name" value="P_typ_ATPase"/>
</dbReference>
<evidence type="ECO:0000256" key="3">
    <source>
        <dbReference type="ARBA" id="ARBA00022723"/>
    </source>
</evidence>
<feature type="transmembrane region" description="Helical" evidence="7">
    <location>
        <begin position="217"/>
        <end position="236"/>
    </location>
</feature>
<dbReference type="GO" id="GO:0006897">
    <property type="term" value="P:endocytosis"/>
    <property type="evidence" value="ECO:0007669"/>
    <property type="project" value="TreeGrafter"/>
</dbReference>
<protein>
    <submittedName>
        <fullName evidence="9">Putative phospholipid-transporting ATPase</fullName>
        <ecNumber evidence="9">3.6.1.15</ecNumber>
        <ecNumber evidence="9">3.6.1.3</ecNumber>
        <ecNumber evidence="9">3.6.3.1</ecNumber>
    </submittedName>
</protein>